<dbReference type="RefSeq" id="WP_206721244.1">
    <property type="nucleotide sequence ID" value="NZ_CP071090.1"/>
</dbReference>
<feature type="region of interest" description="Disordered" evidence="1">
    <location>
        <begin position="251"/>
        <end position="277"/>
    </location>
</feature>
<protein>
    <recommendedName>
        <fullName evidence="4">Lipoprotein</fullName>
    </recommendedName>
</protein>
<evidence type="ECO:0000313" key="3">
    <source>
        <dbReference type="Proteomes" id="UP000662747"/>
    </source>
</evidence>
<dbReference type="PROSITE" id="PS51257">
    <property type="entry name" value="PROKAR_LIPOPROTEIN"/>
    <property type="match status" value="1"/>
</dbReference>
<feature type="region of interest" description="Disordered" evidence="1">
    <location>
        <begin position="76"/>
        <end position="119"/>
    </location>
</feature>
<evidence type="ECO:0000256" key="1">
    <source>
        <dbReference type="SAM" id="MobiDB-lite"/>
    </source>
</evidence>
<evidence type="ECO:0000313" key="2">
    <source>
        <dbReference type="EMBL" id="QSQ19660.1"/>
    </source>
</evidence>
<keyword evidence="3" id="KW-1185">Reference proteome</keyword>
<accession>A0ABX7NQ11</accession>
<dbReference type="EMBL" id="CP071090">
    <property type="protein sequence ID" value="QSQ19660.1"/>
    <property type="molecule type" value="Genomic_DNA"/>
</dbReference>
<evidence type="ECO:0008006" key="4">
    <source>
        <dbReference type="Google" id="ProtNLM"/>
    </source>
</evidence>
<feature type="region of interest" description="Disordered" evidence="1">
    <location>
        <begin position="19"/>
        <end position="53"/>
    </location>
</feature>
<feature type="compositionally biased region" description="Low complexity" evidence="1">
    <location>
        <begin position="110"/>
        <end position="119"/>
    </location>
</feature>
<proteinExistence type="predicted"/>
<reference evidence="2 3" key="1">
    <citation type="submission" date="2021-02" db="EMBL/GenBank/DDBJ databases">
        <title>De Novo genome assembly of isolated myxobacteria.</title>
        <authorList>
            <person name="Stevens D.C."/>
        </authorList>
    </citation>
    <scope>NUCLEOTIDE SEQUENCE [LARGE SCALE GENOMIC DNA]</scope>
    <source>
        <strain evidence="3">SCPEA02</strain>
    </source>
</reference>
<sequence length="343" mass="36144">MKRSLTGLVVALSLVACKEEPRGQLEPIPRPPGMKDTAPSAEAKAPAAPAKPAVDASKALLRWKLAAGTPTAYRLTLERTGHAPVADEPAPQEKPARGGRKGRGKEKAEAPAAAPAPTASAFPSALTFVLERTASGDDRLRVIPEGKGATADEASISERGFVLEGLQGITRNAATLVLELPRDAVGKGDTWSLGTELMTPDALGAFFQGQPPERRNEVKLVGLEPGDGGEQVATVEYDIFESRSGKIRNVRKPPTVPARAVEEESESGAPSQADVSAEVTIKGRGEFLVKAGRWRSWEGTLSTVTKGPFPPPALQVPQGNYALRLTALESAPAPQQPTARPQQ</sequence>
<feature type="compositionally biased region" description="Low complexity" evidence="1">
    <location>
        <begin position="38"/>
        <end position="53"/>
    </location>
</feature>
<name>A0ABX7NQ11_9BACT</name>
<dbReference type="Proteomes" id="UP000662747">
    <property type="component" value="Chromosome"/>
</dbReference>
<organism evidence="2 3">
    <name type="scientific">Pyxidicoccus parkwayensis</name>
    <dbReference type="NCBI Taxonomy" id="2813578"/>
    <lineage>
        <taxon>Bacteria</taxon>
        <taxon>Pseudomonadati</taxon>
        <taxon>Myxococcota</taxon>
        <taxon>Myxococcia</taxon>
        <taxon>Myxococcales</taxon>
        <taxon>Cystobacterineae</taxon>
        <taxon>Myxococcaceae</taxon>
        <taxon>Pyxidicoccus</taxon>
    </lineage>
</organism>
<gene>
    <name evidence="2" type="ORF">JY651_30665</name>
</gene>